<comment type="caution">
    <text evidence="2">The sequence shown here is derived from an EMBL/GenBank/DDBJ whole genome shotgun (WGS) entry which is preliminary data.</text>
</comment>
<dbReference type="AlphaFoldDB" id="A0A3N2DG81"/>
<dbReference type="GO" id="GO:0010945">
    <property type="term" value="F:coenzyme A diphosphatase activity"/>
    <property type="evidence" value="ECO:0007669"/>
    <property type="project" value="InterPro"/>
</dbReference>
<gene>
    <name evidence="2" type="ORF">EDC56_3038</name>
</gene>
<evidence type="ECO:0000259" key="1">
    <source>
        <dbReference type="PROSITE" id="PS51462"/>
    </source>
</evidence>
<evidence type="ECO:0000313" key="2">
    <source>
        <dbReference type="EMBL" id="ROR98803.1"/>
    </source>
</evidence>
<protein>
    <submittedName>
        <fullName evidence="2">8-oxo-dGTP pyrophosphatase MutT (NUDIX family)</fullName>
    </submittedName>
</protein>
<dbReference type="PROSITE" id="PS51462">
    <property type="entry name" value="NUDIX"/>
    <property type="match status" value="1"/>
</dbReference>
<dbReference type="RefSeq" id="WP_123713380.1">
    <property type="nucleotide sequence ID" value="NZ_RKHR01000006.1"/>
</dbReference>
<dbReference type="EMBL" id="RKHR01000006">
    <property type="protein sequence ID" value="ROR98803.1"/>
    <property type="molecule type" value="Genomic_DNA"/>
</dbReference>
<dbReference type="PANTHER" id="PTHR12992:SF44">
    <property type="entry name" value="NUDIX HYDROLASE DOMAIN-CONTAINING PROTEIN"/>
    <property type="match status" value="1"/>
</dbReference>
<dbReference type="Proteomes" id="UP000275394">
    <property type="component" value="Unassembled WGS sequence"/>
</dbReference>
<dbReference type="OrthoDB" id="7056880at2"/>
<proteinExistence type="predicted"/>
<dbReference type="PANTHER" id="PTHR12992">
    <property type="entry name" value="NUDIX HYDROLASE"/>
    <property type="match status" value="1"/>
</dbReference>
<dbReference type="InterPro" id="IPR015797">
    <property type="entry name" value="NUDIX_hydrolase-like_dom_sf"/>
</dbReference>
<feature type="domain" description="Nudix hydrolase" evidence="1">
    <location>
        <begin position="24"/>
        <end position="165"/>
    </location>
</feature>
<dbReference type="SUPFAM" id="SSF55811">
    <property type="entry name" value="Nudix"/>
    <property type="match status" value="1"/>
</dbReference>
<dbReference type="CDD" id="cd03426">
    <property type="entry name" value="NUDIX_CoAse_Nudt7"/>
    <property type="match status" value="1"/>
</dbReference>
<dbReference type="InterPro" id="IPR045121">
    <property type="entry name" value="CoAse"/>
</dbReference>
<dbReference type="InterPro" id="IPR000086">
    <property type="entry name" value="NUDIX_hydrolase_dom"/>
</dbReference>
<sequence length="196" mass="22445">MTEQYLREKLRDFTPRLDELRHQQRRSAVTLSLRDNGGELEVLMMERAQREGDPWSGQMSFPGGRMDPGDRHSYDAAVRECWEEVGIDLRSKAVTLGRLSDVHTHVKSGPAAMSVSSYVFFLPETPAIVANYEVADTIWLPLSYLAETKNRTTMSWWRGDSELILPCYYYREKQVWGLSLLLLDELVALCEGAVSR</sequence>
<reference evidence="2 3" key="1">
    <citation type="submission" date="2018-11" db="EMBL/GenBank/DDBJ databases">
        <title>Genomic Encyclopedia of Type Strains, Phase IV (KMG-IV): sequencing the most valuable type-strain genomes for metagenomic binning, comparative biology and taxonomic classification.</title>
        <authorList>
            <person name="Goeker M."/>
        </authorList>
    </citation>
    <scope>NUCLEOTIDE SEQUENCE [LARGE SCALE GENOMIC DNA]</scope>
    <source>
        <strain evidence="2 3">DSM 100316</strain>
    </source>
</reference>
<dbReference type="Gene3D" id="3.90.79.10">
    <property type="entry name" value="Nucleoside Triphosphate Pyrophosphohydrolase"/>
    <property type="match status" value="1"/>
</dbReference>
<dbReference type="Pfam" id="PF00293">
    <property type="entry name" value="NUDIX"/>
    <property type="match status" value="1"/>
</dbReference>
<name>A0A3N2DG81_9GAMM</name>
<keyword evidence="3" id="KW-1185">Reference proteome</keyword>
<accession>A0A3N2DG81</accession>
<evidence type="ECO:0000313" key="3">
    <source>
        <dbReference type="Proteomes" id="UP000275394"/>
    </source>
</evidence>
<organism evidence="2 3">
    <name type="scientific">Sinobacterium caligoides</name>
    <dbReference type="NCBI Taxonomy" id="933926"/>
    <lineage>
        <taxon>Bacteria</taxon>
        <taxon>Pseudomonadati</taxon>
        <taxon>Pseudomonadota</taxon>
        <taxon>Gammaproteobacteria</taxon>
        <taxon>Cellvibrionales</taxon>
        <taxon>Spongiibacteraceae</taxon>
        <taxon>Sinobacterium</taxon>
    </lineage>
</organism>